<evidence type="ECO:0000313" key="3">
    <source>
        <dbReference type="Proteomes" id="UP000026249"/>
    </source>
</evidence>
<organism evidence="2 3">
    <name type="scientific">Actibacterium mucosum KCTC 23349</name>
    <dbReference type="NCBI Taxonomy" id="1454373"/>
    <lineage>
        <taxon>Bacteria</taxon>
        <taxon>Pseudomonadati</taxon>
        <taxon>Pseudomonadota</taxon>
        <taxon>Alphaproteobacteria</taxon>
        <taxon>Rhodobacterales</taxon>
        <taxon>Roseobacteraceae</taxon>
        <taxon>Actibacterium</taxon>
    </lineage>
</organism>
<feature type="signal peptide" evidence="1">
    <location>
        <begin position="1"/>
        <end position="30"/>
    </location>
</feature>
<dbReference type="OrthoDB" id="7864707at2"/>
<dbReference type="Proteomes" id="UP000026249">
    <property type="component" value="Unassembled WGS sequence"/>
</dbReference>
<dbReference type="EMBL" id="JFKE01000003">
    <property type="protein sequence ID" value="KAJ56208.1"/>
    <property type="molecule type" value="Genomic_DNA"/>
</dbReference>
<name>A0A037ZJC1_9RHOB</name>
<evidence type="ECO:0008006" key="4">
    <source>
        <dbReference type="Google" id="ProtNLM"/>
    </source>
</evidence>
<evidence type="ECO:0000256" key="1">
    <source>
        <dbReference type="SAM" id="SignalP"/>
    </source>
</evidence>
<comment type="caution">
    <text evidence="2">The sequence shown here is derived from an EMBL/GenBank/DDBJ whole genome shotgun (WGS) entry which is preliminary data.</text>
</comment>
<dbReference type="InterPro" id="IPR006311">
    <property type="entry name" value="TAT_signal"/>
</dbReference>
<sequence length="137" mass="14612">MNRRSVLARAMALVGAAATAISLSAAPATAEGAPEFFLVDVLILKEGKTPADAKVYFDKVGPVAAKHGLVQLNSLQIAQKLRGNLDAKVVNIWSVSDPKKTLPGLLSDPDYQQHIPVRDSTFDLPNSSIFMAMPNAE</sequence>
<proteinExistence type="predicted"/>
<gene>
    <name evidence="2" type="ORF">ACMU_10675</name>
</gene>
<feature type="chain" id="PRO_5001564030" description="DUF1330 domain-containing protein" evidence="1">
    <location>
        <begin position="31"/>
        <end position="137"/>
    </location>
</feature>
<accession>A0A037ZJC1</accession>
<reference evidence="2 3" key="1">
    <citation type="submission" date="2014-03" db="EMBL/GenBank/DDBJ databases">
        <title>Draft Genome Sequence of Actibacterium mucosum KCTC 23349, a Marine Alphaproteobacterium with Complex Ionic Requirements Isolated from Mediterranean Seawater at Malvarrosa Beach, Valencia, Spain.</title>
        <authorList>
            <person name="Arahal D.R."/>
            <person name="Shao Z."/>
            <person name="Lai Q."/>
            <person name="Pujalte M.J."/>
        </authorList>
    </citation>
    <scope>NUCLEOTIDE SEQUENCE [LARGE SCALE GENOMIC DNA]</scope>
    <source>
        <strain evidence="2 3">KCTC 23349</strain>
    </source>
</reference>
<protein>
    <recommendedName>
        <fullName evidence="4">DUF1330 domain-containing protein</fullName>
    </recommendedName>
</protein>
<dbReference type="PROSITE" id="PS51318">
    <property type="entry name" value="TAT"/>
    <property type="match status" value="1"/>
</dbReference>
<keyword evidence="3" id="KW-1185">Reference proteome</keyword>
<dbReference type="RefSeq" id="WP_035258492.1">
    <property type="nucleotide sequence ID" value="NZ_JFKE01000003.1"/>
</dbReference>
<dbReference type="AlphaFoldDB" id="A0A037ZJC1"/>
<evidence type="ECO:0000313" key="2">
    <source>
        <dbReference type="EMBL" id="KAJ56208.1"/>
    </source>
</evidence>
<keyword evidence="1" id="KW-0732">Signal</keyword>